<evidence type="ECO:0000313" key="1">
    <source>
        <dbReference type="EMBL" id="MCD8473102.1"/>
    </source>
</evidence>
<keyword evidence="2" id="KW-1185">Reference proteome</keyword>
<dbReference type="EMBL" id="JAJPPU010000002">
    <property type="protein sequence ID" value="MCD8473102.1"/>
    <property type="molecule type" value="Genomic_DNA"/>
</dbReference>
<evidence type="ECO:0000313" key="2">
    <source>
        <dbReference type="Proteomes" id="UP001430701"/>
    </source>
</evidence>
<accession>A0ABS8TX22</accession>
<protein>
    <submittedName>
        <fullName evidence="1">Uncharacterized protein</fullName>
    </submittedName>
</protein>
<dbReference type="RefSeq" id="WP_160199325.1">
    <property type="nucleotide sequence ID" value="NZ_CP087676.1"/>
</dbReference>
<proteinExistence type="predicted"/>
<gene>
    <name evidence="1" type="ORF">LPH55_06400</name>
</gene>
<sequence length="51" mass="5971">MNITDRPLSVHIYQVLDVFLGKGLEIRWRAYRKPTWPNRTSARCLDAPFPA</sequence>
<reference evidence="1" key="1">
    <citation type="submission" date="2021-11" db="EMBL/GenBank/DDBJ databases">
        <title>Genome sequence of Xylella taiwanensis PLS432.</title>
        <authorList>
            <person name="Weng L.-W."/>
            <person name="Su C.-C."/>
            <person name="Tsai C.-W."/>
            <person name="Kuo C.-H."/>
        </authorList>
    </citation>
    <scope>NUCLEOTIDE SEQUENCE</scope>
    <source>
        <strain evidence="1">PLS432</strain>
    </source>
</reference>
<organism evidence="1 2">
    <name type="scientific">Xylella taiwanensis</name>
    <dbReference type="NCBI Taxonomy" id="1444770"/>
    <lineage>
        <taxon>Bacteria</taxon>
        <taxon>Pseudomonadati</taxon>
        <taxon>Pseudomonadota</taxon>
        <taxon>Gammaproteobacteria</taxon>
        <taxon>Lysobacterales</taxon>
        <taxon>Lysobacteraceae</taxon>
        <taxon>Xylella</taxon>
    </lineage>
</organism>
<name>A0ABS8TX22_9GAMM</name>
<dbReference type="Proteomes" id="UP001430701">
    <property type="component" value="Unassembled WGS sequence"/>
</dbReference>
<comment type="caution">
    <text evidence="1">The sequence shown here is derived from an EMBL/GenBank/DDBJ whole genome shotgun (WGS) entry which is preliminary data.</text>
</comment>